<dbReference type="SMART" id="SM00338">
    <property type="entry name" value="BRLZ"/>
    <property type="match status" value="1"/>
</dbReference>
<evidence type="ECO:0000259" key="6">
    <source>
        <dbReference type="PROSITE" id="PS50217"/>
    </source>
</evidence>
<evidence type="ECO:0000313" key="7">
    <source>
        <dbReference type="EMBL" id="KAG6517909.1"/>
    </source>
</evidence>
<reference evidence="7 8" key="1">
    <citation type="submission" date="2020-08" db="EMBL/GenBank/DDBJ databases">
        <title>Plant Genome Project.</title>
        <authorList>
            <person name="Zhang R.-G."/>
        </authorList>
    </citation>
    <scope>NUCLEOTIDE SEQUENCE [LARGE SCALE GENOMIC DNA]</scope>
    <source>
        <tissue evidence="7">Rhizome</tissue>
    </source>
</reference>
<evidence type="ECO:0000256" key="2">
    <source>
        <dbReference type="ARBA" id="ARBA00023015"/>
    </source>
</evidence>
<keyword evidence="8" id="KW-1185">Reference proteome</keyword>
<evidence type="ECO:0000256" key="1">
    <source>
        <dbReference type="ARBA" id="ARBA00004123"/>
    </source>
</evidence>
<organism evidence="7 8">
    <name type="scientific">Zingiber officinale</name>
    <name type="common">Ginger</name>
    <name type="synonym">Amomum zingiber</name>
    <dbReference type="NCBI Taxonomy" id="94328"/>
    <lineage>
        <taxon>Eukaryota</taxon>
        <taxon>Viridiplantae</taxon>
        <taxon>Streptophyta</taxon>
        <taxon>Embryophyta</taxon>
        <taxon>Tracheophyta</taxon>
        <taxon>Spermatophyta</taxon>
        <taxon>Magnoliopsida</taxon>
        <taxon>Liliopsida</taxon>
        <taxon>Zingiberales</taxon>
        <taxon>Zingiberaceae</taxon>
        <taxon>Zingiber</taxon>
    </lineage>
</organism>
<comment type="subcellular location">
    <subcellularLocation>
        <location evidence="1">Nucleus</location>
    </subcellularLocation>
</comment>
<feature type="domain" description="BZIP" evidence="6">
    <location>
        <begin position="59"/>
        <end position="108"/>
    </location>
</feature>
<dbReference type="PANTHER" id="PTHR45764">
    <property type="entry name" value="BZIP TRANSCRIPTION FACTOR 44"/>
    <property type="match status" value="1"/>
</dbReference>
<dbReference type="PROSITE" id="PS50217">
    <property type="entry name" value="BZIP"/>
    <property type="match status" value="1"/>
</dbReference>
<keyword evidence="3" id="KW-0238">DNA-binding</keyword>
<protein>
    <recommendedName>
        <fullName evidence="6">BZIP domain-containing protein</fullName>
    </recommendedName>
</protein>
<dbReference type="Pfam" id="PF00170">
    <property type="entry name" value="bZIP_1"/>
    <property type="match status" value="1"/>
</dbReference>
<gene>
    <name evidence="7" type="ORF">ZIOFF_021308</name>
</gene>
<dbReference type="GO" id="GO:0000976">
    <property type="term" value="F:transcription cis-regulatory region binding"/>
    <property type="evidence" value="ECO:0007669"/>
    <property type="project" value="TreeGrafter"/>
</dbReference>
<evidence type="ECO:0000256" key="4">
    <source>
        <dbReference type="ARBA" id="ARBA00023163"/>
    </source>
</evidence>
<dbReference type="Proteomes" id="UP000734854">
    <property type="component" value="Unassembled WGS sequence"/>
</dbReference>
<keyword evidence="4" id="KW-0804">Transcription</keyword>
<sequence>MPQVTGTHLPSPHPTPLNAHPLLHLSSLFLLPSLPPSHFAEFPMAVLVHGDNPAAPPEELRRLRRMISNRESARRSRARKKRHLEGLRFQLGRLRASNRELAERLAGLAHRSLLVRRDNDGLLAEASALSWQLSKLRRTAALIHRPAPPTPASPHYDLAWVASLMA</sequence>
<keyword evidence="2" id="KW-0805">Transcription regulation</keyword>
<dbReference type="AlphaFoldDB" id="A0A8J5LLY4"/>
<dbReference type="EMBL" id="JACMSC010000006">
    <property type="protein sequence ID" value="KAG6517909.1"/>
    <property type="molecule type" value="Genomic_DNA"/>
</dbReference>
<proteinExistence type="predicted"/>
<dbReference type="PROSITE" id="PS00036">
    <property type="entry name" value="BZIP_BASIC"/>
    <property type="match status" value="1"/>
</dbReference>
<comment type="caution">
    <text evidence="7">The sequence shown here is derived from an EMBL/GenBank/DDBJ whole genome shotgun (WGS) entry which is preliminary data.</text>
</comment>
<evidence type="ECO:0000256" key="3">
    <source>
        <dbReference type="ARBA" id="ARBA00023125"/>
    </source>
</evidence>
<dbReference type="GO" id="GO:0003700">
    <property type="term" value="F:DNA-binding transcription factor activity"/>
    <property type="evidence" value="ECO:0007669"/>
    <property type="project" value="InterPro"/>
</dbReference>
<dbReference type="PANTHER" id="PTHR45764:SF21">
    <property type="entry name" value="OS03G0770000 PROTEIN"/>
    <property type="match status" value="1"/>
</dbReference>
<dbReference type="GO" id="GO:0045893">
    <property type="term" value="P:positive regulation of DNA-templated transcription"/>
    <property type="evidence" value="ECO:0007669"/>
    <property type="project" value="TreeGrafter"/>
</dbReference>
<evidence type="ECO:0000256" key="5">
    <source>
        <dbReference type="ARBA" id="ARBA00023242"/>
    </source>
</evidence>
<evidence type="ECO:0000313" key="8">
    <source>
        <dbReference type="Proteomes" id="UP000734854"/>
    </source>
</evidence>
<dbReference type="FunFam" id="1.20.5.170:FF:000020">
    <property type="entry name" value="BZIP transcription factor"/>
    <property type="match status" value="1"/>
</dbReference>
<dbReference type="GO" id="GO:0005634">
    <property type="term" value="C:nucleus"/>
    <property type="evidence" value="ECO:0007669"/>
    <property type="project" value="UniProtKB-SubCell"/>
</dbReference>
<accession>A0A8J5LLY4</accession>
<keyword evidence="5" id="KW-0539">Nucleus</keyword>
<dbReference type="InterPro" id="IPR004827">
    <property type="entry name" value="bZIP"/>
</dbReference>
<name>A0A8J5LLY4_ZINOF</name>